<dbReference type="AlphaFoldDB" id="A0A370LCB7"/>
<reference evidence="3" key="1">
    <citation type="submission" date="2018-07" db="EMBL/GenBank/DDBJ databases">
        <authorList>
            <person name="Safronova V.I."/>
            <person name="Chirak E.R."/>
            <person name="Sazanova A.L."/>
        </authorList>
    </citation>
    <scope>NUCLEOTIDE SEQUENCE [LARGE SCALE GENOMIC DNA]</scope>
    <source>
        <strain evidence="3">RCAM04685</strain>
    </source>
</reference>
<evidence type="ECO:0000313" key="3">
    <source>
        <dbReference type="Proteomes" id="UP000255207"/>
    </source>
</evidence>
<keyword evidence="1" id="KW-0732">Signal</keyword>
<gene>
    <name evidence="2" type="ORF">DWE98_00995</name>
</gene>
<comment type="caution">
    <text evidence="2">The sequence shown here is derived from an EMBL/GenBank/DDBJ whole genome shotgun (WGS) entry which is preliminary data.</text>
</comment>
<proteinExistence type="predicted"/>
<dbReference type="Gene3D" id="3.10.450.160">
    <property type="entry name" value="inner membrane protein cigr"/>
    <property type="match status" value="1"/>
</dbReference>
<evidence type="ECO:0008006" key="4">
    <source>
        <dbReference type="Google" id="ProtNLM"/>
    </source>
</evidence>
<sequence>MKNPVAIAALAVSLLVAPAAAFAQQYRPSHHGPVHAQNHHVQKHVVVKKVVVVKQPRWATGRALPSTYRRHVVGDYHRYHLRTPGRGQRWVKVDNQFILINSVTGVIAALIAAS</sequence>
<organism evidence="2 3">
    <name type="scientific">Bosea caraganae</name>
    <dbReference type="NCBI Taxonomy" id="2763117"/>
    <lineage>
        <taxon>Bacteria</taxon>
        <taxon>Pseudomonadati</taxon>
        <taxon>Pseudomonadota</taxon>
        <taxon>Alphaproteobacteria</taxon>
        <taxon>Hyphomicrobiales</taxon>
        <taxon>Boseaceae</taxon>
        <taxon>Bosea</taxon>
    </lineage>
</organism>
<dbReference type="EMBL" id="QQTP01000001">
    <property type="protein sequence ID" value="RDJ29185.1"/>
    <property type="molecule type" value="Genomic_DNA"/>
</dbReference>
<name>A0A370LCB7_9HYPH</name>
<dbReference type="OrthoDB" id="9808839at2"/>
<feature type="signal peptide" evidence="1">
    <location>
        <begin position="1"/>
        <end position="23"/>
    </location>
</feature>
<protein>
    <recommendedName>
        <fullName evidence="4">Transmembrane signal peptide protein</fullName>
    </recommendedName>
</protein>
<evidence type="ECO:0000256" key="1">
    <source>
        <dbReference type="SAM" id="SignalP"/>
    </source>
</evidence>
<dbReference type="Proteomes" id="UP000255207">
    <property type="component" value="Unassembled WGS sequence"/>
</dbReference>
<dbReference type="RefSeq" id="WP_114827302.1">
    <property type="nucleotide sequence ID" value="NZ_QQTO01000019.1"/>
</dbReference>
<evidence type="ECO:0000313" key="2">
    <source>
        <dbReference type="EMBL" id="RDJ29185.1"/>
    </source>
</evidence>
<dbReference type="InterPro" id="IPR024572">
    <property type="entry name" value="RcnB"/>
</dbReference>
<feature type="chain" id="PRO_5030068598" description="Transmembrane signal peptide protein" evidence="1">
    <location>
        <begin position="24"/>
        <end position="114"/>
    </location>
</feature>
<dbReference type="Pfam" id="PF11776">
    <property type="entry name" value="RcnB"/>
    <property type="match status" value="1"/>
</dbReference>
<keyword evidence="3" id="KW-1185">Reference proteome</keyword>
<accession>A0A370LCB7</accession>